<proteinExistence type="predicted"/>
<evidence type="ECO:0000256" key="6">
    <source>
        <dbReference type="ARBA" id="ARBA00023136"/>
    </source>
</evidence>
<dbReference type="InterPro" id="IPR003667">
    <property type="entry name" value="NqrDE/RnfAE"/>
</dbReference>
<dbReference type="PANTHER" id="PTHR30586:SF0">
    <property type="entry name" value="ION-TRANSLOCATING OXIDOREDUCTASE COMPLEX SUBUNIT E"/>
    <property type="match status" value="1"/>
</dbReference>
<evidence type="ECO:0008006" key="10">
    <source>
        <dbReference type="Google" id="ProtNLM"/>
    </source>
</evidence>
<feature type="transmembrane region" description="Helical" evidence="7">
    <location>
        <begin position="70"/>
        <end position="90"/>
    </location>
</feature>
<dbReference type="Pfam" id="PF02508">
    <property type="entry name" value="Rnf-Nqr"/>
    <property type="match status" value="1"/>
</dbReference>
<protein>
    <recommendedName>
        <fullName evidence="10">Electron transport complex subunit RsxE</fullName>
    </recommendedName>
</protein>
<accession>A0A939H5Q2</accession>
<feature type="transmembrane region" description="Helical" evidence="7">
    <location>
        <begin position="130"/>
        <end position="147"/>
    </location>
</feature>
<evidence type="ECO:0000313" key="8">
    <source>
        <dbReference type="EMBL" id="MBO1264669.1"/>
    </source>
</evidence>
<comment type="caution">
    <text evidence="8">The sequence shown here is derived from an EMBL/GenBank/DDBJ whole genome shotgun (WGS) entry which is preliminary data.</text>
</comment>
<feature type="transmembrane region" description="Helical" evidence="7">
    <location>
        <begin position="37"/>
        <end position="58"/>
    </location>
</feature>
<dbReference type="GO" id="GO:0005886">
    <property type="term" value="C:plasma membrane"/>
    <property type="evidence" value="ECO:0007669"/>
    <property type="project" value="TreeGrafter"/>
</dbReference>
<name>A0A939H5Q2_9CLOT</name>
<comment type="subcellular location">
    <subcellularLocation>
        <location evidence="1">Endomembrane system</location>
        <topology evidence="1">Multi-pass membrane protein</topology>
    </subcellularLocation>
</comment>
<reference evidence="8" key="1">
    <citation type="submission" date="2021-03" db="EMBL/GenBank/DDBJ databases">
        <title>Proteiniclasticum marinus sp. nov., isolated from tidal flat sediment.</title>
        <authorList>
            <person name="Namirimu T."/>
            <person name="Yang J.-A."/>
            <person name="Yang S.-H."/>
            <person name="Kim Y.-J."/>
            <person name="Kwon K.K."/>
        </authorList>
    </citation>
    <scope>NUCLEOTIDE SEQUENCE</scope>
    <source>
        <strain evidence="8">SCR006</strain>
    </source>
</reference>
<dbReference type="Proteomes" id="UP000664218">
    <property type="component" value="Unassembled WGS sequence"/>
</dbReference>
<feature type="transmembrane region" description="Helical" evidence="7">
    <location>
        <begin position="96"/>
        <end position="118"/>
    </location>
</feature>
<evidence type="ECO:0000256" key="1">
    <source>
        <dbReference type="ARBA" id="ARBA00004127"/>
    </source>
</evidence>
<evidence type="ECO:0000313" key="9">
    <source>
        <dbReference type="Proteomes" id="UP000664218"/>
    </source>
</evidence>
<sequence>MNRLENTKIGFLGNNPVLGLALGLTTALAVTSSMTSALGMGILTFALVLLAAVLGGLVKMVAPKEALLPVNIVLVAFLAKMGELLVLAYAPSLASSVGIFLPLLAVNSLILFATGAFLPEASFGKGLGDAAKAGAAYAIALLVVSFVREVLGTGGIALSNPLSGAEIASFSLLPSEYTLSLFTQPAGALFALAMVAALFAALGKKDVEIGGK</sequence>
<evidence type="ECO:0000256" key="3">
    <source>
        <dbReference type="ARBA" id="ARBA00022692"/>
    </source>
</evidence>
<dbReference type="GO" id="GO:0012505">
    <property type="term" value="C:endomembrane system"/>
    <property type="evidence" value="ECO:0007669"/>
    <property type="project" value="UniProtKB-SubCell"/>
</dbReference>
<evidence type="ECO:0000256" key="4">
    <source>
        <dbReference type="ARBA" id="ARBA00022967"/>
    </source>
</evidence>
<keyword evidence="9" id="KW-1185">Reference proteome</keyword>
<keyword evidence="5 7" id="KW-1133">Transmembrane helix</keyword>
<evidence type="ECO:0000256" key="5">
    <source>
        <dbReference type="ARBA" id="ARBA00022989"/>
    </source>
</evidence>
<keyword evidence="2" id="KW-0813">Transport</keyword>
<dbReference type="EMBL" id="JAFNJU010000004">
    <property type="protein sequence ID" value="MBO1264669.1"/>
    <property type="molecule type" value="Genomic_DNA"/>
</dbReference>
<evidence type="ECO:0000256" key="7">
    <source>
        <dbReference type="SAM" id="Phobius"/>
    </source>
</evidence>
<gene>
    <name evidence="8" type="ORF">J3A84_06465</name>
</gene>
<organism evidence="8 9">
    <name type="scientific">Proteiniclasticum aestuarii</name>
    <dbReference type="NCBI Taxonomy" id="2817862"/>
    <lineage>
        <taxon>Bacteria</taxon>
        <taxon>Bacillati</taxon>
        <taxon>Bacillota</taxon>
        <taxon>Clostridia</taxon>
        <taxon>Eubacteriales</taxon>
        <taxon>Clostridiaceae</taxon>
        <taxon>Proteiniclasticum</taxon>
    </lineage>
</organism>
<dbReference type="RefSeq" id="WP_207599186.1">
    <property type="nucleotide sequence ID" value="NZ_JAFNJU010000004.1"/>
</dbReference>
<feature type="transmembrane region" description="Helical" evidence="7">
    <location>
        <begin position="12"/>
        <end position="31"/>
    </location>
</feature>
<dbReference type="PANTHER" id="PTHR30586">
    <property type="entry name" value="ELECTRON TRANSPORT COMPLEX PROTEIN RNFE"/>
    <property type="match status" value="1"/>
</dbReference>
<feature type="transmembrane region" description="Helical" evidence="7">
    <location>
        <begin position="181"/>
        <end position="202"/>
    </location>
</feature>
<dbReference type="AlphaFoldDB" id="A0A939H5Q2"/>
<keyword evidence="6 7" id="KW-0472">Membrane</keyword>
<evidence type="ECO:0000256" key="2">
    <source>
        <dbReference type="ARBA" id="ARBA00022448"/>
    </source>
</evidence>
<keyword evidence="3 7" id="KW-0812">Transmembrane</keyword>
<dbReference type="PIRSF" id="PIRSF006102">
    <property type="entry name" value="NQR_DE"/>
    <property type="match status" value="1"/>
</dbReference>
<keyword evidence="4" id="KW-1278">Translocase</keyword>